<evidence type="ECO:0000259" key="2">
    <source>
        <dbReference type="PROSITE" id="PS51258"/>
    </source>
</evidence>
<dbReference type="PANTHER" id="PTHR31280">
    <property type="entry name" value="PROTEIN UNC-13 HOMOLOG"/>
    <property type="match status" value="1"/>
</dbReference>
<dbReference type="GO" id="GO:0016853">
    <property type="term" value="F:isomerase activity"/>
    <property type="evidence" value="ECO:0007669"/>
    <property type="project" value="UniProtKB-KW"/>
</dbReference>
<feature type="compositionally biased region" description="Low complexity" evidence="1">
    <location>
        <begin position="109"/>
        <end position="133"/>
    </location>
</feature>
<evidence type="ECO:0000313" key="4">
    <source>
        <dbReference type="EMBL" id="KHG00578.1"/>
    </source>
</evidence>
<dbReference type="InterPro" id="IPR014772">
    <property type="entry name" value="Munc13_dom-2"/>
</dbReference>
<organism evidence="4 5">
    <name type="scientific">Gossypium arboreum</name>
    <name type="common">Tree cotton</name>
    <name type="synonym">Gossypium nanking</name>
    <dbReference type="NCBI Taxonomy" id="29729"/>
    <lineage>
        <taxon>Eukaryota</taxon>
        <taxon>Viridiplantae</taxon>
        <taxon>Streptophyta</taxon>
        <taxon>Embryophyta</taxon>
        <taxon>Tracheophyta</taxon>
        <taxon>Spermatophyta</taxon>
        <taxon>Magnoliopsida</taxon>
        <taxon>eudicotyledons</taxon>
        <taxon>Gunneridae</taxon>
        <taxon>Pentapetalae</taxon>
        <taxon>rosids</taxon>
        <taxon>malvids</taxon>
        <taxon>Malvales</taxon>
        <taxon>Malvaceae</taxon>
        <taxon>Malvoideae</taxon>
        <taxon>Gossypium</taxon>
    </lineage>
</organism>
<dbReference type="AlphaFoldDB" id="A0A0B0MEH5"/>
<keyword evidence="5" id="KW-1185">Reference proteome</keyword>
<dbReference type="InterPro" id="IPR057984">
    <property type="entry name" value="PATROL1_C"/>
</dbReference>
<keyword evidence="4" id="KW-0413">Isomerase</keyword>
<dbReference type="PANTHER" id="PTHR31280:SF3">
    <property type="entry name" value="DNA TOPOISOMERASE 4 SUBUNIT B (DUF810)"/>
    <property type="match status" value="1"/>
</dbReference>
<evidence type="ECO:0000313" key="5">
    <source>
        <dbReference type="Proteomes" id="UP000032142"/>
    </source>
</evidence>
<evidence type="ECO:0000259" key="3">
    <source>
        <dbReference type="PROSITE" id="PS51259"/>
    </source>
</evidence>
<feature type="region of interest" description="Disordered" evidence="1">
    <location>
        <begin position="216"/>
        <end position="238"/>
    </location>
</feature>
<name>A0A0B0MEH5_GOSAR</name>
<gene>
    <name evidence="4" type="ORF">F383_17806</name>
</gene>
<protein>
    <submittedName>
        <fullName evidence="4">DNA topoisomerase 4 subunit B</fullName>
    </submittedName>
</protein>
<dbReference type="Proteomes" id="UP000032142">
    <property type="component" value="Unassembled WGS sequence"/>
</dbReference>
<reference evidence="5" key="1">
    <citation type="submission" date="2014-09" db="EMBL/GenBank/DDBJ databases">
        <authorList>
            <person name="Mudge J."/>
            <person name="Ramaraj T."/>
            <person name="Lindquist I.E."/>
            <person name="Bharti A.K."/>
            <person name="Sundararajan A."/>
            <person name="Cameron C.T."/>
            <person name="Woodward J.E."/>
            <person name="May G.D."/>
            <person name="Brubaker C."/>
            <person name="Broadhvest J."/>
            <person name="Wilkins T.A."/>
        </authorList>
    </citation>
    <scope>NUCLEOTIDE SEQUENCE</scope>
    <source>
        <strain evidence="5">cv. AKA8401</strain>
    </source>
</reference>
<dbReference type="Gene3D" id="1.10.357.50">
    <property type="match status" value="1"/>
</dbReference>
<feature type="region of interest" description="Disordered" evidence="1">
    <location>
        <begin position="105"/>
        <end position="136"/>
    </location>
</feature>
<feature type="domain" description="MHD2" evidence="3">
    <location>
        <begin position="887"/>
        <end position="997"/>
    </location>
</feature>
<dbReference type="Pfam" id="PF25761">
    <property type="entry name" value="TPR_PATROL1"/>
    <property type="match status" value="1"/>
</dbReference>
<sequence>MCITGRRIKMEQDSLLQRYRRDRRKLLEFLLSSGLIEEVRTPSGSTSLSEADFDKLSADYILHCIKSGGIVDVSEASKKYHAESAHPIMIHSKLGDSYFLTSDPDIAGSPPRRVPPSTSVSSNNHASSSSSKLDSFDMKSVETHGDDYGLKQKAEAAAARASFRDSGIPSLGLPTLKTGLSDDDLRESAYELLLASMYFSGVEMFPVEDRKKEKNSKFLSRLKSKREKPHSRPQLSERHSELVDTIRAQMQASYKSSSFLVNILEELLYFSAELPETERVIIKSCLAKIRDTKEWDVAMSPAQRVEIISSIRQVASKAFFQQGKFGLQNETYYWQAAYHLNIRLYEKLLNGVFDILDEGQLIEEADAILSLIKLTWSTLGITDKLHDALYGWALVQQFVDTAEGTLLEHAVLQLQRVVSAKEDDCNEGQYMNSITCLKERNGSQKKLNLVQSIFLSIGTWCDSKLQDYHLHFSEKPVHFKKVVALASTIGMLSSADCADKVIVNASREKIKRYVERSVEAAIGRVAITVLESKERTHPLALLANQLRLIADRELKIFFPVLRQWSPESMMISVQKLHQFFGERLIPFLKGVSSLSEDARSVLAAAYALDNELGQLYTSALEEQKVQHSPRPYLDHYQIEKVSGPLIIDWVIGQHTHILEWTRRALELEDWEPLSFHKRQAASIVEVFRILEETVDQLFGMNLPLDITHLQALLSIVFHSLDAYLQRVLNQLVEKNHLYPSAPPLTRYTETAIPLIKKRLNEYKILDDIMIDRLNELTIPKLCIRLNTLQYIQKQVGVLEDDIRNSWAAVRPSLNQTQAEEEPVEILESDSLTHNETVDELFGTTFNIIRDTAKDIGLKTCDLIGTRVVFWDLRDAFLFHLYRGNVESTRLENFLPDFDTVLDNVCGVIDDAVRDVVVLSIYKASLEGFVWVLLDGGPCRAFSDSDIILMEEDLLTLKEFFIADGEGLPESLVEQEAKFAERILHMFSLQTETVIQMLMTASELISMGLDSDKQGHTNLGDAHTLIRVLCHKKDREASKFLKVQYQLPMSSDYDDTPLVDSTSRLPRMSEVLKRSTSIRWNKKRQSSFKSMKKKIQGATNEIRNVGR</sequence>
<comment type="caution">
    <text evidence="4">The sequence shown here is derived from an EMBL/GenBank/DDBJ whole genome shotgun (WGS) entry which is preliminary data.</text>
</comment>
<dbReference type="EMBL" id="JRRC01136833">
    <property type="protein sequence ID" value="KHG00578.1"/>
    <property type="molecule type" value="Genomic_DNA"/>
</dbReference>
<proteinExistence type="predicted"/>
<accession>A0A0B0MEH5</accession>
<feature type="domain" description="MHD1" evidence="2">
    <location>
        <begin position="599"/>
        <end position="731"/>
    </location>
</feature>
<dbReference type="InterPro" id="IPR008528">
    <property type="entry name" value="unc-13_homologue"/>
</dbReference>
<dbReference type="InterPro" id="IPR014770">
    <property type="entry name" value="Munc13_1"/>
</dbReference>
<evidence type="ECO:0000256" key="1">
    <source>
        <dbReference type="SAM" id="MobiDB-lite"/>
    </source>
</evidence>
<dbReference type="PROSITE" id="PS51259">
    <property type="entry name" value="MHD2"/>
    <property type="match status" value="1"/>
</dbReference>
<feature type="compositionally biased region" description="Basic residues" evidence="1">
    <location>
        <begin position="220"/>
        <end position="231"/>
    </location>
</feature>
<dbReference type="PROSITE" id="PS51258">
    <property type="entry name" value="MHD1"/>
    <property type="match status" value="1"/>
</dbReference>